<protein>
    <submittedName>
        <fullName evidence="4">GHKL domain-containing protein</fullName>
    </submittedName>
</protein>
<name>A0A9D2LUY3_9FIRM</name>
<dbReference type="Gene3D" id="3.30.565.10">
    <property type="entry name" value="Histidine kinase-like ATPase, C-terminal domain"/>
    <property type="match status" value="1"/>
</dbReference>
<feature type="region of interest" description="Disordered" evidence="1">
    <location>
        <begin position="371"/>
        <end position="391"/>
    </location>
</feature>
<keyword evidence="2" id="KW-0812">Transmembrane</keyword>
<sequence length="426" mass="47517">MKTIPYLSSILPAGLGGVFNSVTFWVFLVQYSIGAFCIYQTVGCFLEIKKKLPARLFLLLGSSLTGGMIIYLADFDNLPPTMAVFMASVCLGCRGSRLKRLTMGLIISCTIFACNALIDNYLTPEHIHGSVLRLAFSIGVYLWARRFSPQKKEFELSAPLWGILLLLTAAPIGIVLCIVLLSVYGEIRNDVQDMTLLGLALFSFAGLLVTVAVLAKQKELEEEQALAEMNENYYKALKEQNFQIRRLKHDLSNHLQTVLSLPEKEKDAYIKTLLENPAAYRTVQYCGDETVNIVLSAKEELMRQKGISFQVDADIPRPLSMEKTDICGILGNALDNAIEGAVLFPEKERYIRLEARLAKGILALKVENPGKEPVMNEKGRPQTTKNDKKSHGYGLLSIQESVKKYGGEVEVRLENGKFTLFLYVNQ</sequence>
<feature type="transmembrane region" description="Helical" evidence="2">
    <location>
        <begin position="101"/>
        <end position="118"/>
    </location>
</feature>
<proteinExistence type="predicted"/>
<dbReference type="InterPro" id="IPR032834">
    <property type="entry name" value="NatK-like_C"/>
</dbReference>
<reference evidence="4" key="2">
    <citation type="submission" date="2021-04" db="EMBL/GenBank/DDBJ databases">
        <authorList>
            <person name="Gilroy R."/>
        </authorList>
    </citation>
    <scope>NUCLEOTIDE SEQUENCE</scope>
    <source>
        <strain evidence="4">ChiSjej1B19-5720</strain>
    </source>
</reference>
<evidence type="ECO:0000313" key="4">
    <source>
        <dbReference type="EMBL" id="HJB29704.1"/>
    </source>
</evidence>
<dbReference type="InterPro" id="IPR036890">
    <property type="entry name" value="HATPase_C_sf"/>
</dbReference>
<evidence type="ECO:0000256" key="2">
    <source>
        <dbReference type="SAM" id="Phobius"/>
    </source>
</evidence>
<feature type="transmembrane region" description="Helical" evidence="2">
    <location>
        <begin position="160"/>
        <end position="184"/>
    </location>
</feature>
<dbReference type="AlphaFoldDB" id="A0A9D2LUY3"/>
<dbReference type="Proteomes" id="UP000823842">
    <property type="component" value="Unassembled WGS sequence"/>
</dbReference>
<feature type="transmembrane region" description="Helical" evidence="2">
    <location>
        <begin position="22"/>
        <end position="42"/>
    </location>
</feature>
<dbReference type="GO" id="GO:0042802">
    <property type="term" value="F:identical protein binding"/>
    <property type="evidence" value="ECO:0007669"/>
    <property type="project" value="TreeGrafter"/>
</dbReference>
<evidence type="ECO:0000313" key="5">
    <source>
        <dbReference type="Proteomes" id="UP000823842"/>
    </source>
</evidence>
<keyword evidence="2" id="KW-0472">Membrane</keyword>
<feature type="transmembrane region" description="Helical" evidence="2">
    <location>
        <begin position="196"/>
        <end position="215"/>
    </location>
</feature>
<feature type="compositionally biased region" description="Basic and acidic residues" evidence="1">
    <location>
        <begin position="371"/>
        <end position="390"/>
    </location>
</feature>
<organism evidence="4 5">
    <name type="scientific">Candidatus Blautia faecavium</name>
    <dbReference type="NCBI Taxonomy" id="2838487"/>
    <lineage>
        <taxon>Bacteria</taxon>
        <taxon>Bacillati</taxon>
        <taxon>Bacillota</taxon>
        <taxon>Clostridia</taxon>
        <taxon>Lachnospirales</taxon>
        <taxon>Lachnospiraceae</taxon>
        <taxon>Blautia</taxon>
    </lineage>
</organism>
<feature type="transmembrane region" description="Helical" evidence="2">
    <location>
        <begin position="130"/>
        <end position="148"/>
    </location>
</feature>
<evidence type="ECO:0000259" key="3">
    <source>
        <dbReference type="Pfam" id="PF14501"/>
    </source>
</evidence>
<dbReference type="CDD" id="cd16935">
    <property type="entry name" value="HATPase_AgrC-ComD-like"/>
    <property type="match status" value="1"/>
</dbReference>
<dbReference type="EMBL" id="DWYZ01000245">
    <property type="protein sequence ID" value="HJB29704.1"/>
    <property type="molecule type" value="Genomic_DNA"/>
</dbReference>
<dbReference type="SUPFAM" id="SSF55874">
    <property type="entry name" value="ATPase domain of HSP90 chaperone/DNA topoisomerase II/histidine kinase"/>
    <property type="match status" value="1"/>
</dbReference>
<dbReference type="PANTHER" id="PTHR40448">
    <property type="entry name" value="TWO-COMPONENT SENSOR HISTIDINE KINASE"/>
    <property type="match status" value="1"/>
</dbReference>
<evidence type="ECO:0000256" key="1">
    <source>
        <dbReference type="SAM" id="MobiDB-lite"/>
    </source>
</evidence>
<accession>A0A9D2LUY3</accession>
<feature type="domain" description="Sensor histidine kinase NatK-like C-terminal" evidence="3">
    <location>
        <begin position="321"/>
        <end position="422"/>
    </location>
</feature>
<dbReference type="Pfam" id="PF14501">
    <property type="entry name" value="HATPase_c_5"/>
    <property type="match status" value="1"/>
</dbReference>
<dbReference type="PANTHER" id="PTHR40448:SF1">
    <property type="entry name" value="TWO-COMPONENT SENSOR HISTIDINE KINASE"/>
    <property type="match status" value="1"/>
</dbReference>
<comment type="caution">
    <text evidence="4">The sequence shown here is derived from an EMBL/GenBank/DDBJ whole genome shotgun (WGS) entry which is preliminary data.</text>
</comment>
<keyword evidence="2" id="KW-1133">Transmembrane helix</keyword>
<reference evidence="4" key="1">
    <citation type="journal article" date="2021" name="PeerJ">
        <title>Extensive microbial diversity within the chicken gut microbiome revealed by metagenomics and culture.</title>
        <authorList>
            <person name="Gilroy R."/>
            <person name="Ravi A."/>
            <person name="Getino M."/>
            <person name="Pursley I."/>
            <person name="Horton D.L."/>
            <person name="Alikhan N.F."/>
            <person name="Baker D."/>
            <person name="Gharbi K."/>
            <person name="Hall N."/>
            <person name="Watson M."/>
            <person name="Adriaenssens E.M."/>
            <person name="Foster-Nyarko E."/>
            <person name="Jarju S."/>
            <person name="Secka A."/>
            <person name="Antonio M."/>
            <person name="Oren A."/>
            <person name="Chaudhuri R.R."/>
            <person name="La Ragione R."/>
            <person name="Hildebrand F."/>
            <person name="Pallen M.J."/>
        </authorList>
    </citation>
    <scope>NUCLEOTIDE SEQUENCE</scope>
    <source>
        <strain evidence="4">ChiSjej1B19-5720</strain>
    </source>
</reference>
<feature type="transmembrane region" description="Helical" evidence="2">
    <location>
        <begin position="54"/>
        <end position="72"/>
    </location>
</feature>
<gene>
    <name evidence="4" type="ORF">IAA06_13070</name>
</gene>